<dbReference type="PROSITE" id="PS01209">
    <property type="entry name" value="LDLRA_1"/>
    <property type="match status" value="2"/>
</dbReference>
<dbReference type="SUPFAM" id="SSF57424">
    <property type="entry name" value="LDL receptor-like module"/>
    <property type="match status" value="4"/>
</dbReference>
<dbReference type="GO" id="GO:0005886">
    <property type="term" value="C:plasma membrane"/>
    <property type="evidence" value="ECO:0007669"/>
    <property type="project" value="TreeGrafter"/>
</dbReference>
<evidence type="ECO:0000256" key="6">
    <source>
        <dbReference type="ARBA" id="ARBA00023157"/>
    </source>
</evidence>
<evidence type="ECO:0000256" key="3">
    <source>
        <dbReference type="ARBA" id="ARBA00022737"/>
    </source>
</evidence>
<evidence type="ECO:0000256" key="4">
    <source>
        <dbReference type="ARBA" id="ARBA00022989"/>
    </source>
</evidence>
<dbReference type="FunFam" id="4.10.400.10:FF:000230">
    <property type="entry name" value="Low-density lipoprotein RecePtor related"/>
    <property type="match status" value="1"/>
</dbReference>
<sequence>MTVDCVDGTDEDGCRRKSDRGDHPTCVAAYRKCQPDDFRCVGTTPELCIPKEKKCDGYLDCRNSRDEERCENNMKPACRLDQFRCNTTQRCVEQSARCNHWDDCGDNSDEEHCSFPPCTSDQFRCANALCIPIAYQCDGYKDCQDGSDEKSCTMTVCPGNKFMCPKGTPDGKPLCINRSQLCDEKHDCEDGADEEAACSIME</sequence>
<organism evidence="11 12">
    <name type="scientific">Temnothorax longispinosus</name>
    <dbReference type="NCBI Taxonomy" id="300112"/>
    <lineage>
        <taxon>Eukaryota</taxon>
        <taxon>Metazoa</taxon>
        <taxon>Ecdysozoa</taxon>
        <taxon>Arthropoda</taxon>
        <taxon>Hexapoda</taxon>
        <taxon>Insecta</taxon>
        <taxon>Pterygota</taxon>
        <taxon>Neoptera</taxon>
        <taxon>Endopterygota</taxon>
        <taxon>Hymenoptera</taxon>
        <taxon>Apocrita</taxon>
        <taxon>Aculeata</taxon>
        <taxon>Formicoidea</taxon>
        <taxon>Formicidae</taxon>
        <taxon>Myrmicinae</taxon>
        <taxon>Temnothorax</taxon>
    </lineage>
</organism>
<evidence type="ECO:0000313" key="12">
    <source>
        <dbReference type="Proteomes" id="UP000310200"/>
    </source>
</evidence>
<keyword evidence="12" id="KW-1185">Reference proteome</keyword>
<feature type="compositionally biased region" description="Basic and acidic residues" evidence="10">
    <location>
        <begin position="12"/>
        <end position="21"/>
    </location>
</feature>
<keyword evidence="3" id="KW-0677">Repeat</keyword>
<dbReference type="InterPro" id="IPR002172">
    <property type="entry name" value="LDrepeatLR_classA_rpt"/>
</dbReference>
<evidence type="ECO:0000256" key="1">
    <source>
        <dbReference type="ARBA" id="ARBA00004167"/>
    </source>
</evidence>
<evidence type="ECO:0000313" key="11">
    <source>
        <dbReference type="EMBL" id="TGZ50261.1"/>
    </source>
</evidence>
<dbReference type="GO" id="GO:0043235">
    <property type="term" value="C:receptor complex"/>
    <property type="evidence" value="ECO:0007669"/>
    <property type="project" value="TreeGrafter"/>
</dbReference>
<reference evidence="11 12" key="1">
    <citation type="journal article" date="2019" name="Philos. Trans. R. Soc. Lond., B, Biol. Sci.">
        <title>Ant behaviour and brain gene expression of defending hosts depend on the ecological success of the intruding social parasite.</title>
        <authorList>
            <person name="Kaur R."/>
            <person name="Stoldt M."/>
            <person name="Jongepier E."/>
            <person name="Feldmeyer B."/>
            <person name="Menzel F."/>
            <person name="Bornberg-Bauer E."/>
            <person name="Foitzik S."/>
        </authorList>
    </citation>
    <scope>NUCLEOTIDE SEQUENCE [LARGE SCALE GENOMIC DNA]</scope>
    <source>
        <tissue evidence="11">Whole body</tissue>
    </source>
</reference>
<keyword evidence="7" id="KW-0675">Receptor</keyword>
<comment type="caution">
    <text evidence="9">Lacks conserved residue(s) required for the propagation of feature annotation.</text>
</comment>
<dbReference type="InterPro" id="IPR023415">
    <property type="entry name" value="LDLR_class-A_CS"/>
</dbReference>
<dbReference type="PANTHER" id="PTHR22722">
    <property type="entry name" value="LOW-DENSITY LIPOPROTEIN RECEPTOR-RELATED PROTEIN 2-RELATED"/>
    <property type="match status" value="1"/>
</dbReference>
<keyword evidence="5" id="KW-0472">Membrane</keyword>
<evidence type="ECO:0000256" key="10">
    <source>
        <dbReference type="SAM" id="MobiDB-lite"/>
    </source>
</evidence>
<keyword evidence="6 9" id="KW-1015">Disulfide bond</keyword>
<dbReference type="Proteomes" id="UP000310200">
    <property type="component" value="Unassembled WGS sequence"/>
</dbReference>
<dbReference type="InterPro" id="IPR051221">
    <property type="entry name" value="LDLR-related"/>
</dbReference>
<dbReference type="STRING" id="300112.A0A4S2KKU4"/>
<evidence type="ECO:0000256" key="2">
    <source>
        <dbReference type="ARBA" id="ARBA00022692"/>
    </source>
</evidence>
<dbReference type="SMART" id="SM00192">
    <property type="entry name" value="LDLa"/>
    <property type="match status" value="4"/>
</dbReference>
<dbReference type="InterPro" id="IPR036055">
    <property type="entry name" value="LDL_receptor-like_sf"/>
</dbReference>
<evidence type="ECO:0000256" key="5">
    <source>
        <dbReference type="ARBA" id="ARBA00023136"/>
    </source>
</evidence>
<evidence type="ECO:0000256" key="7">
    <source>
        <dbReference type="ARBA" id="ARBA00023170"/>
    </source>
</evidence>
<proteinExistence type="predicted"/>
<dbReference type="PRINTS" id="PR00261">
    <property type="entry name" value="LDLRECEPTOR"/>
</dbReference>
<keyword evidence="8" id="KW-0325">Glycoprotein</keyword>
<feature type="disulfide bond" evidence="9">
    <location>
        <begin position="98"/>
        <end position="113"/>
    </location>
</feature>
<feature type="disulfide bond" evidence="9">
    <location>
        <begin position="137"/>
        <end position="152"/>
    </location>
</feature>
<accession>A0A4S2KKU4</accession>
<evidence type="ECO:0000256" key="9">
    <source>
        <dbReference type="PROSITE-ProRule" id="PRU00124"/>
    </source>
</evidence>
<gene>
    <name evidence="11" type="ORF">DBV15_02088</name>
</gene>
<dbReference type="Pfam" id="PF00057">
    <property type="entry name" value="Ldl_recept_a"/>
    <property type="match status" value="4"/>
</dbReference>
<dbReference type="PROSITE" id="PS50068">
    <property type="entry name" value="LDLRA_2"/>
    <property type="match status" value="4"/>
</dbReference>
<dbReference type="CDD" id="cd00112">
    <property type="entry name" value="LDLa"/>
    <property type="match status" value="4"/>
</dbReference>
<dbReference type="Gene3D" id="4.10.400.10">
    <property type="entry name" value="Low-density Lipoprotein Receptor"/>
    <property type="match status" value="4"/>
</dbReference>
<evidence type="ECO:0000256" key="8">
    <source>
        <dbReference type="ARBA" id="ARBA00023180"/>
    </source>
</evidence>
<keyword evidence="2" id="KW-0812">Transmembrane</keyword>
<feature type="region of interest" description="Disordered" evidence="10">
    <location>
        <begin position="1"/>
        <end position="21"/>
    </location>
</feature>
<feature type="disulfide bond" evidence="9">
    <location>
        <begin position="55"/>
        <end position="70"/>
    </location>
</feature>
<name>A0A4S2KKU4_9HYME</name>
<keyword evidence="4" id="KW-1133">Transmembrane helix</keyword>
<feature type="disulfide bond" evidence="9">
    <location>
        <begin position="125"/>
        <end position="143"/>
    </location>
</feature>
<dbReference type="EMBL" id="QBLH01002000">
    <property type="protein sequence ID" value="TGZ50261.1"/>
    <property type="molecule type" value="Genomic_DNA"/>
</dbReference>
<protein>
    <submittedName>
        <fullName evidence="11">Uncharacterized protein</fullName>
    </submittedName>
</protein>
<comment type="caution">
    <text evidence="11">The sequence shown here is derived from an EMBL/GenBank/DDBJ whole genome shotgun (WGS) entry which is preliminary data.</text>
</comment>
<dbReference type="AlphaFoldDB" id="A0A4S2KKU4"/>
<comment type="subcellular location">
    <subcellularLocation>
        <location evidence="1">Membrane</location>
        <topology evidence="1">Single-pass membrane protein</topology>
    </subcellularLocation>
</comment>
<feature type="disulfide bond" evidence="9">
    <location>
        <begin position="118"/>
        <end position="130"/>
    </location>
</feature>